<dbReference type="Gene3D" id="3.90.226.10">
    <property type="entry name" value="2-enoyl-CoA Hydratase, Chain A, domain 1"/>
    <property type="match status" value="1"/>
</dbReference>
<dbReference type="InterPro" id="IPR029045">
    <property type="entry name" value="ClpP/crotonase-like_dom_sf"/>
</dbReference>
<keyword evidence="5" id="KW-0720">Serine protease</keyword>
<dbReference type="GO" id="GO:0009368">
    <property type="term" value="C:endopeptidase Clp complex"/>
    <property type="evidence" value="ECO:0007669"/>
    <property type="project" value="TreeGrafter"/>
</dbReference>
<proteinExistence type="inferred from homology"/>
<dbReference type="InterPro" id="IPR023562">
    <property type="entry name" value="ClpP/TepA"/>
</dbReference>
<name>A0A073JR67_9BACI</name>
<comment type="similarity">
    <text evidence="1 6">Belongs to the peptidase S14 family.</text>
</comment>
<dbReference type="Pfam" id="PF00574">
    <property type="entry name" value="CLP_protease"/>
    <property type="match status" value="1"/>
</dbReference>
<dbReference type="CDD" id="cd07016">
    <property type="entry name" value="S14_ClpP_1"/>
    <property type="match status" value="1"/>
</dbReference>
<dbReference type="PRINTS" id="PR00127">
    <property type="entry name" value="CLPPROTEASEP"/>
</dbReference>
<dbReference type="GO" id="GO:0004176">
    <property type="term" value="F:ATP-dependent peptidase activity"/>
    <property type="evidence" value="ECO:0007669"/>
    <property type="project" value="InterPro"/>
</dbReference>
<evidence type="ECO:0000256" key="5">
    <source>
        <dbReference type="ARBA" id="ARBA00022825"/>
    </source>
</evidence>
<evidence type="ECO:0000256" key="6">
    <source>
        <dbReference type="RuleBase" id="RU003567"/>
    </source>
</evidence>
<protein>
    <recommendedName>
        <fullName evidence="6">ATP-dependent Clp protease proteolytic subunit</fullName>
    </recommendedName>
</protein>
<dbReference type="NCBIfam" id="NF045542">
    <property type="entry name" value="Clp_rel_HeadMat"/>
    <property type="match status" value="1"/>
</dbReference>
<dbReference type="Proteomes" id="UP000027822">
    <property type="component" value="Unassembled WGS sequence"/>
</dbReference>
<keyword evidence="8" id="KW-1185">Reference proteome</keyword>
<dbReference type="SUPFAM" id="SSF52096">
    <property type="entry name" value="ClpP/crotonase"/>
    <property type="match status" value="1"/>
</dbReference>
<comment type="caution">
    <text evidence="7">The sequence shown here is derived from an EMBL/GenBank/DDBJ whole genome shotgun (WGS) entry which is preliminary data.</text>
</comment>
<keyword evidence="2" id="KW-0963">Cytoplasm</keyword>
<sequence length="244" mass="27150">MKMSANKNTADIFIYGEITKYAWEDYGEVSSIIFKNELEALGDGIETINLYINSPGGSVFEAMAMISMLQRHPADIISHIDGVAASCASVLPMISKRIIMPSNSLMMIHHAMTGAWGNAKQLRKAADDVERISKAMCQYYLDRAGDKMSEETLSEMLEEDTWLTAEQCLELGLCDEIVEANQAVAYAFDDKWAKQYQNVPKQLLHLQSSTPTMSVDEKALREKIAEEAKANAEYINTILGGIHL</sequence>
<dbReference type="PANTHER" id="PTHR10381">
    <property type="entry name" value="ATP-DEPENDENT CLP PROTEASE PROTEOLYTIC SUBUNIT"/>
    <property type="match status" value="1"/>
</dbReference>
<accession>A0A073JR67</accession>
<evidence type="ECO:0000256" key="1">
    <source>
        <dbReference type="ARBA" id="ARBA00007039"/>
    </source>
</evidence>
<dbReference type="eggNOG" id="COG0740">
    <property type="taxonomic scope" value="Bacteria"/>
</dbReference>
<reference evidence="7 8" key="1">
    <citation type="submission" date="2014-06" db="EMBL/GenBank/DDBJ databases">
        <title>Draft genome sequence of Bacillus manliponensis JCM 15802 (MCCC 1A00708).</title>
        <authorList>
            <person name="Lai Q."/>
            <person name="Liu Y."/>
            <person name="Shao Z."/>
        </authorList>
    </citation>
    <scope>NUCLEOTIDE SEQUENCE [LARGE SCALE GENOMIC DNA]</scope>
    <source>
        <strain evidence="7 8">JCM 15802</strain>
    </source>
</reference>
<evidence type="ECO:0000313" key="7">
    <source>
        <dbReference type="EMBL" id="KEK17564.1"/>
    </source>
</evidence>
<dbReference type="GO" id="GO:0006515">
    <property type="term" value="P:protein quality control for misfolded or incompletely synthesized proteins"/>
    <property type="evidence" value="ECO:0007669"/>
    <property type="project" value="TreeGrafter"/>
</dbReference>
<dbReference type="STRING" id="574376.BAMA_12575"/>
<dbReference type="GO" id="GO:0051117">
    <property type="term" value="F:ATPase binding"/>
    <property type="evidence" value="ECO:0007669"/>
    <property type="project" value="TreeGrafter"/>
</dbReference>
<gene>
    <name evidence="7" type="ORF">BAMA_12575</name>
</gene>
<dbReference type="AlphaFoldDB" id="A0A073JR67"/>
<evidence type="ECO:0000256" key="3">
    <source>
        <dbReference type="ARBA" id="ARBA00022670"/>
    </source>
</evidence>
<dbReference type="InterPro" id="IPR001907">
    <property type="entry name" value="ClpP"/>
</dbReference>
<evidence type="ECO:0000256" key="2">
    <source>
        <dbReference type="ARBA" id="ARBA00022490"/>
    </source>
</evidence>
<organism evidence="7 8">
    <name type="scientific">Bacillus manliponensis</name>
    <dbReference type="NCBI Taxonomy" id="574376"/>
    <lineage>
        <taxon>Bacteria</taxon>
        <taxon>Bacillati</taxon>
        <taxon>Bacillota</taxon>
        <taxon>Bacilli</taxon>
        <taxon>Bacillales</taxon>
        <taxon>Bacillaceae</taxon>
        <taxon>Bacillus</taxon>
        <taxon>Bacillus cereus group</taxon>
    </lineage>
</organism>
<evidence type="ECO:0000313" key="8">
    <source>
        <dbReference type="Proteomes" id="UP000027822"/>
    </source>
</evidence>
<dbReference type="GO" id="GO:0004252">
    <property type="term" value="F:serine-type endopeptidase activity"/>
    <property type="evidence" value="ECO:0007669"/>
    <property type="project" value="InterPro"/>
</dbReference>
<keyword evidence="3 7" id="KW-0645">Protease</keyword>
<evidence type="ECO:0000256" key="4">
    <source>
        <dbReference type="ARBA" id="ARBA00022801"/>
    </source>
</evidence>
<dbReference type="EMBL" id="JOTN01000026">
    <property type="protein sequence ID" value="KEK17564.1"/>
    <property type="molecule type" value="Genomic_DNA"/>
</dbReference>
<keyword evidence="4" id="KW-0378">Hydrolase</keyword>
<dbReference type="PANTHER" id="PTHR10381:SF70">
    <property type="entry name" value="ATP-DEPENDENT CLP PROTEASE PROTEOLYTIC SUBUNIT"/>
    <property type="match status" value="1"/>
</dbReference>